<feature type="signal peptide" evidence="14">
    <location>
        <begin position="1"/>
        <end position="15"/>
    </location>
</feature>
<evidence type="ECO:0000256" key="8">
    <source>
        <dbReference type="ARBA" id="ARBA00022833"/>
    </source>
</evidence>
<feature type="active site" evidence="11">
    <location>
        <position position="301"/>
    </location>
</feature>
<evidence type="ECO:0000256" key="2">
    <source>
        <dbReference type="ARBA" id="ARBA00010279"/>
    </source>
</evidence>
<keyword evidence="8 12" id="KW-0862">Zinc</keyword>
<keyword evidence="7 13" id="KW-0378">Hydrolase</keyword>
<dbReference type="EC" id="3.4.24.39" evidence="13"/>
<evidence type="ECO:0000256" key="4">
    <source>
        <dbReference type="ARBA" id="ARBA00022685"/>
    </source>
</evidence>
<feature type="binding site" evidence="12">
    <location>
        <position position="300"/>
    </location>
    <ligand>
        <name>Zn(2+)</name>
        <dbReference type="ChEBI" id="CHEBI:29105"/>
        <note>catalytic</note>
    </ligand>
</feature>
<dbReference type="GO" id="GO:0046872">
    <property type="term" value="F:metal ion binding"/>
    <property type="evidence" value="ECO:0007669"/>
    <property type="project" value="UniProtKB-KW"/>
</dbReference>
<evidence type="ECO:0000256" key="3">
    <source>
        <dbReference type="ARBA" id="ARBA00022670"/>
    </source>
</evidence>
<dbReference type="GO" id="GO:0004222">
    <property type="term" value="F:metalloendopeptidase activity"/>
    <property type="evidence" value="ECO:0007669"/>
    <property type="project" value="InterPro"/>
</dbReference>
<accession>A0A9P4QSH3</accession>
<keyword evidence="6 14" id="KW-0732">Signal</keyword>
<comment type="similarity">
    <text evidence="2 13">Belongs to the peptidase M35 family.</text>
</comment>
<keyword evidence="5 12" id="KW-0479">Metal-binding</keyword>
<evidence type="ECO:0000256" key="10">
    <source>
        <dbReference type="ARBA" id="ARBA00023145"/>
    </source>
</evidence>
<sequence length="348" mass="36473">MKLLTVATLATLANTLSIDLAKRDSPLDVELEMIGNTAVKASITNTGSSDLKVLKTGSFLDTSAVEKVEVFKGDSQVAFDGIRLQVSIAALSEEAFQVISAGETVQASFDIAEMHDVSVGGAFDVVSAGAISYAEIDSTDIAGIVPFSSNVVSTEVNGEEASKVRREYLDKRTAVQSDCTGTRRTATLNALSSCRSLASAAASAANSNTAKMTEYFKSSSSSTRSTVAAVFNRAASECGSTTSGASLQYCSDVYDACSSGVLAYTVPSLSIMVNCPLYFSGLPALSRTCHAQDQATTTLHEMTHLTQIKGTSDYGVYGYNAVRGLTAAQNLNHADTYTLFANAIYVGC</sequence>
<feature type="binding site" evidence="12">
    <location>
        <position position="304"/>
    </location>
    <ligand>
        <name>Zn(2+)</name>
        <dbReference type="ChEBI" id="CHEBI:29105"/>
        <note>catalytic</note>
    </ligand>
</feature>
<evidence type="ECO:0000256" key="6">
    <source>
        <dbReference type="ARBA" id="ARBA00022729"/>
    </source>
</evidence>
<dbReference type="CDD" id="cd11008">
    <property type="entry name" value="M35_deuterolysin_like"/>
    <property type="match status" value="1"/>
</dbReference>
<keyword evidence="16" id="KW-1185">Reference proteome</keyword>
<evidence type="ECO:0000256" key="9">
    <source>
        <dbReference type="ARBA" id="ARBA00023049"/>
    </source>
</evidence>
<evidence type="ECO:0000256" key="13">
    <source>
        <dbReference type="RuleBase" id="RU361126"/>
    </source>
</evidence>
<comment type="caution">
    <text evidence="15">The sequence shown here is derived from an EMBL/GenBank/DDBJ whole genome shotgun (WGS) entry which is preliminary data.</text>
</comment>
<evidence type="ECO:0000256" key="1">
    <source>
        <dbReference type="ARBA" id="ARBA00001187"/>
    </source>
</evidence>
<reference evidence="15" key="1">
    <citation type="journal article" date="2020" name="Stud. Mycol.">
        <title>101 Dothideomycetes genomes: a test case for predicting lifestyles and emergence of pathogens.</title>
        <authorList>
            <person name="Haridas S."/>
            <person name="Albert R."/>
            <person name="Binder M."/>
            <person name="Bloem J."/>
            <person name="Labutti K."/>
            <person name="Salamov A."/>
            <person name="Andreopoulos B."/>
            <person name="Baker S."/>
            <person name="Barry K."/>
            <person name="Bills G."/>
            <person name="Bluhm B."/>
            <person name="Cannon C."/>
            <person name="Castanera R."/>
            <person name="Culley D."/>
            <person name="Daum C."/>
            <person name="Ezra D."/>
            <person name="Gonzalez J."/>
            <person name="Henrissat B."/>
            <person name="Kuo A."/>
            <person name="Liang C."/>
            <person name="Lipzen A."/>
            <person name="Lutzoni F."/>
            <person name="Magnuson J."/>
            <person name="Mondo S."/>
            <person name="Nolan M."/>
            <person name="Ohm R."/>
            <person name="Pangilinan J."/>
            <person name="Park H.-J."/>
            <person name="Ramirez L."/>
            <person name="Alfaro M."/>
            <person name="Sun H."/>
            <person name="Tritt A."/>
            <person name="Yoshinaga Y."/>
            <person name="Zwiers L.-H."/>
            <person name="Turgeon B."/>
            <person name="Goodwin S."/>
            <person name="Spatafora J."/>
            <person name="Crous P."/>
            <person name="Grigoriev I."/>
        </authorList>
    </citation>
    <scope>NUCLEOTIDE SEQUENCE</scope>
    <source>
        <strain evidence="15">CBS 125425</strain>
    </source>
</reference>
<keyword evidence="10" id="KW-0865">Zymogen</keyword>
<keyword evidence="4 13" id="KW-0165">Cleavage on pair of basic residues</keyword>
<comment type="function">
    <text evidence="13">Secreted metalloproteinase that allows assimilation of proteinaceous substrates. Shows high activities on basic nuclear substrates such as histone and protamine.</text>
</comment>
<gene>
    <name evidence="15" type="ORF">EJ04DRAFT_497999</name>
</gene>
<dbReference type="SUPFAM" id="SSF55486">
    <property type="entry name" value="Metalloproteases ('zincins'), catalytic domain"/>
    <property type="match status" value="1"/>
</dbReference>
<proteinExistence type="inferred from homology"/>
<keyword evidence="9 13" id="KW-0482">Metalloprotease</keyword>
<dbReference type="Gene3D" id="2.60.40.2970">
    <property type="match status" value="1"/>
</dbReference>
<evidence type="ECO:0000256" key="11">
    <source>
        <dbReference type="PIRSR" id="PIRSR601384-1"/>
    </source>
</evidence>
<evidence type="ECO:0000256" key="7">
    <source>
        <dbReference type="ARBA" id="ARBA00022801"/>
    </source>
</evidence>
<comment type="cofactor">
    <cofactor evidence="12 13">
        <name>Zn(2+)</name>
        <dbReference type="ChEBI" id="CHEBI:29105"/>
    </cofactor>
    <text evidence="12 13">Binds 1 zinc ion per subunit.</text>
</comment>
<dbReference type="AlphaFoldDB" id="A0A9P4QSH3"/>
<dbReference type="InterPro" id="IPR050414">
    <property type="entry name" value="Fungal_M35_metalloproteases"/>
</dbReference>
<keyword evidence="3 13" id="KW-0645">Protease</keyword>
<dbReference type="Proteomes" id="UP000799444">
    <property type="component" value="Unassembled WGS sequence"/>
</dbReference>
<evidence type="ECO:0000256" key="14">
    <source>
        <dbReference type="SAM" id="SignalP"/>
    </source>
</evidence>
<keyword evidence="13" id="KW-0964">Secreted</keyword>
<evidence type="ECO:0000313" key="15">
    <source>
        <dbReference type="EMBL" id="KAF2731859.1"/>
    </source>
</evidence>
<dbReference type="Gene3D" id="3.40.390.10">
    <property type="entry name" value="Collagenase (Catalytic Domain)"/>
    <property type="match status" value="1"/>
</dbReference>
<dbReference type="PANTHER" id="PTHR37016">
    <property type="match status" value="1"/>
</dbReference>
<dbReference type="GO" id="GO:0005576">
    <property type="term" value="C:extracellular region"/>
    <property type="evidence" value="ECO:0007669"/>
    <property type="project" value="UniProtKB-SubCell"/>
</dbReference>
<dbReference type="PANTHER" id="PTHR37016:SF2">
    <property type="entry name" value="NEUTRAL PROTEASE 2 HOMOLOG SNOG_02177"/>
    <property type="match status" value="1"/>
</dbReference>
<feature type="binding site" evidence="12">
    <location>
        <position position="313"/>
    </location>
    <ligand>
        <name>Zn(2+)</name>
        <dbReference type="ChEBI" id="CHEBI:29105"/>
        <note>catalytic</note>
    </ligand>
</feature>
<evidence type="ECO:0000313" key="16">
    <source>
        <dbReference type="Proteomes" id="UP000799444"/>
    </source>
</evidence>
<dbReference type="EMBL" id="ML996188">
    <property type="protein sequence ID" value="KAF2731859.1"/>
    <property type="molecule type" value="Genomic_DNA"/>
</dbReference>
<feature type="chain" id="PRO_5040396915" description="Neutral protease 2" evidence="14">
    <location>
        <begin position="16"/>
        <end position="348"/>
    </location>
</feature>
<dbReference type="InterPro" id="IPR001384">
    <property type="entry name" value="Peptidase_M35"/>
</dbReference>
<comment type="catalytic activity">
    <reaction evidence="1 13">
        <text>Preferential cleavage of bonds with hydrophobic residues in P1'. Also 3-Asn-|-Gln-4 and 8-Gly-|-Ser-9 bonds in insulin B chain.</text>
        <dbReference type="EC" id="3.4.24.39"/>
    </reaction>
</comment>
<comment type="subcellular location">
    <subcellularLocation>
        <location evidence="13">Secreted</location>
    </subcellularLocation>
</comment>
<dbReference type="PRINTS" id="PR00768">
    <property type="entry name" value="DEUTEROLYSIN"/>
</dbReference>
<evidence type="ECO:0000256" key="12">
    <source>
        <dbReference type="PIRSR" id="PIRSR601384-2"/>
    </source>
</evidence>
<organism evidence="15 16">
    <name type="scientific">Polyplosphaeria fusca</name>
    <dbReference type="NCBI Taxonomy" id="682080"/>
    <lineage>
        <taxon>Eukaryota</taxon>
        <taxon>Fungi</taxon>
        <taxon>Dikarya</taxon>
        <taxon>Ascomycota</taxon>
        <taxon>Pezizomycotina</taxon>
        <taxon>Dothideomycetes</taxon>
        <taxon>Pleosporomycetidae</taxon>
        <taxon>Pleosporales</taxon>
        <taxon>Tetraplosphaeriaceae</taxon>
        <taxon>Polyplosphaeria</taxon>
    </lineage>
</organism>
<protein>
    <recommendedName>
        <fullName evidence="13">Neutral protease 2</fullName>
        <ecNumber evidence="13">3.4.24.39</ecNumber>
    </recommendedName>
    <alternativeName>
        <fullName evidence="13">Deuterolysin</fullName>
    </alternativeName>
</protein>
<dbReference type="InterPro" id="IPR024079">
    <property type="entry name" value="MetalloPept_cat_dom_sf"/>
</dbReference>
<dbReference type="Pfam" id="PF02102">
    <property type="entry name" value="Peptidase_M35"/>
    <property type="match status" value="1"/>
</dbReference>
<name>A0A9P4QSH3_9PLEO</name>
<evidence type="ECO:0000256" key="5">
    <source>
        <dbReference type="ARBA" id="ARBA00022723"/>
    </source>
</evidence>
<dbReference type="GO" id="GO:0006508">
    <property type="term" value="P:proteolysis"/>
    <property type="evidence" value="ECO:0007669"/>
    <property type="project" value="UniProtKB-KW"/>
</dbReference>
<dbReference type="OrthoDB" id="412874at2759"/>